<feature type="transmembrane region" description="Helical" evidence="6">
    <location>
        <begin position="91"/>
        <end position="118"/>
    </location>
</feature>
<keyword evidence="3 6" id="KW-0812">Transmembrane</keyword>
<keyword evidence="4 6" id="KW-1133">Transmembrane helix</keyword>
<feature type="transmembrane region" description="Helical" evidence="6">
    <location>
        <begin position="124"/>
        <end position="141"/>
    </location>
</feature>
<evidence type="ECO:0000313" key="7">
    <source>
        <dbReference type="EMBL" id="SMO71689.1"/>
    </source>
</evidence>
<evidence type="ECO:0000256" key="6">
    <source>
        <dbReference type="SAM" id="Phobius"/>
    </source>
</evidence>
<dbReference type="PANTHER" id="PTHR30250:SF11">
    <property type="entry name" value="O-ANTIGEN TRANSPORTER-RELATED"/>
    <property type="match status" value="1"/>
</dbReference>
<evidence type="ECO:0000256" key="2">
    <source>
        <dbReference type="ARBA" id="ARBA00022475"/>
    </source>
</evidence>
<evidence type="ECO:0000256" key="5">
    <source>
        <dbReference type="ARBA" id="ARBA00023136"/>
    </source>
</evidence>
<proteinExistence type="predicted"/>
<dbReference type="AlphaFoldDB" id="A0A521DIY3"/>
<sequence length="420" mass="48621">MKIEIREKILNYKVVLQNFSYLTILQLFNILLPLISYPYLIRVLGIQTYGIIVFAQSIIMYFSLIINFGFNISATKNIAENRYDYKKLNEIVSAVLIVKLLLWISTFIILLLLFIFVPPFKREYILFLFCFAITFNDFLFPQWFFQAIEKMKYTTFITIASKILFTILIFLFVHKKDDYLYVPIFQGLGAVFSGLIAIYILLIKEKIVLTFQKKEILKYYFIESLPLFISAASIQIYVNANRILVGGFLGMGDVAIYDLGEKILRLIKIPIGMFGQATFPLLAREKSVSKINKMMKFTVLFTLIIIVSIFISVDSIIKFLGNKEMQSASLIIRILSFSALMTAFSQFLGPSRLIIFGYNKDFARVIVSSGVLFCLGVFILILLHSVFLTTLAYLILIVEFWGMIFLFYISYKKKILVYYN</sequence>
<protein>
    <submittedName>
        <fullName evidence="7">Polysaccharide transporter, PST family</fullName>
    </submittedName>
</protein>
<dbReference type="Pfam" id="PF01943">
    <property type="entry name" value="Polysacc_synt"/>
    <property type="match status" value="1"/>
</dbReference>
<feature type="transmembrane region" description="Helical" evidence="6">
    <location>
        <begin position="329"/>
        <end position="350"/>
    </location>
</feature>
<dbReference type="OrthoDB" id="9815702at2"/>
<dbReference type="InterPro" id="IPR002797">
    <property type="entry name" value="Polysacc_synth"/>
</dbReference>
<organism evidence="7 8">
    <name type="scientific">Flavobacterium nitrogenifigens</name>
    <dbReference type="NCBI Taxonomy" id="1617283"/>
    <lineage>
        <taxon>Bacteria</taxon>
        <taxon>Pseudomonadati</taxon>
        <taxon>Bacteroidota</taxon>
        <taxon>Flavobacteriia</taxon>
        <taxon>Flavobacteriales</taxon>
        <taxon>Flavobacteriaceae</taxon>
        <taxon>Flavobacterium</taxon>
    </lineage>
</organism>
<evidence type="ECO:0000256" key="3">
    <source>
        <dbReference type="ARBA" id="ARBA00022692"/>
    </source>
</evidence>
<reference evidence="7 8" key="1">
    <citation type="submission" date="2017-05" db="EMBL/GenBank/DDBJ databases">
        <authorList>
            <person name="Varghese N."/>
            <person name="Submissions S."/>
        </authorList>
    </citation>
    <scope>NUCLEOTIDE SEQUENCE [LARGE SCALE GENOMIC DNA]</scope>
    <source>
        <strain evidence="7 8">DSM 29982</strain>
    </source>
</reference>
<dbReference type="PANTHER" id="PTHR30250">
    <property type="entry name" value="PST FAMILY PREDICTED COLANIC ACID TRANSPORTER"/>
    <property type="match status" value="1"/>
</dbReference>
<keyword evidence="8" id="KW-1185">Reference proteome</keyword>
<feature type="transmembrane region" description="Helical" evidence="6">
    <location>
        <begin position="21"/>
        <end position="40"/>
    </location>
</feature>
<keyword evidence="5 6" id="KW-0472">Membrane</keyword>
<gene>
    <name evidence="7" type="ORF">SAMN06265220_10391</name>
</gene>
<feature type="transmembrane region" description="Helical" evidence="6">
    <location>
        <begin position="390"/>
        <end position="411"/>
    </location>
</feature>
<feature type="transmembrane region" description="Helical" evidence="6">
    <location>
        <begin position="362"/>
        <end position="384"/>
    </location>
</feature>
<dbReference type="EMBL" id="FXTQ01000003">
    <property type="protein sequence ID" value="SMO71689.1"/>
    <property type="molecule type" value="Genomic_DNA"/>
</dbReference>
<evidence type="ECO:0000313" key="8">
    <source>
        <dbReference type="Proteomes" id="UP000319267"/>
    </source>
</evidence>
<feature type="transmembrane region" description="Helical" evidence="6">
    <location>
        <begin position="153"/>
        <end position="173"/>
    </location>
</feature>
<evidence type="ECO:0000256" key="4">
    <source>
        <dbReference type="ARBA" id="ARBA00022989"/>
    </source>
</evidence>
<dbReference type="Proteomes" id="UP000319267">
    <property type="component" value="Unassembled WGS sequence"/>
</dbReference>
<keyword evidence="2" id="KW-1003">Cell membrane</keyword>
<accession>A0A521DIY3</accession>
<name>A0A521DIY3_9FLAO</name>
<comment type="subcellular location">
    <subcellularLocation>
        <location evidence="1">Cell membrane</location>
        <topology evidence="1">Multi-pass membrane protein</topology>
    </subcellularLocation>
</comment>
<feature type="transmembrane region" description="Helical" evidence="6">
    <location>
        <begin position="297"/>
        <end position="317"/>
    </location>
</feature>
<evidence type="ECO:0000256" key="1">
    <source>
        <dbReference type="ARBA" id="ARBA00004651"/>
    </source>
</evidence>
<feature type="transmembrane region" description="Helical" evidence="6">
    <location>
        <begin position="46"/>
        <end position="70"/>
    </location>
</feature>
<feature type="transmembrane region" description="Helical" evidence="6">
    <location>
        <begin position="216"/>
        <end position="237"/>
    </location>
</feature>
<dbReference type="RefSeq" id="WP_111378373.1">
    <property type="nucleotide sequence ID" value="NZ_CP043612.1"/>
</dbReference>
<dbReference type="InterPro" id="IPR050833">
    <property type="entry name" value="Poly_Biosynth_Transport"/>
</dbReference>
<dbReference type="GO" id="GO:0005886">
    <property type="term" value="C:plasma membrane"/>
    <property type="evidence" value="ECO:0007669"/>
    <property type="project" value="UniProtKB-SubCell"/>
</dbReference>
<feature type="transmembrane region" description="Helical" evidence="6">
    <location>
        <begin position="179"/>
        <end position="204"/>
    </location>
</feature>